<feature type="domain" description="TonB-dependent receptor plug" evidence="13">
    <location>
        <begin position="78"/>
        <end position="187"/>
    </location>
</feature>
<feature type="region of interest" description="Disordered" evidence="10">
    <location>
        <begin position="332"/>
        <end position="357"/>
    </location>
</feature>
<dbReference type="PANTHER" id="PTHR40980:SF4">
    <property type="entry name" value="TONB-DEPENDENT RECEPTOR-LIKE BETA-BARREL DOMAIN-CONTAINING PROTEIN"/>
    <property type="match status" value="1"/>
</dbReference>
<evidence type="ECO:0000256" key="2">
    <source>
        <dbReference type="ARBA" id="ARBA00022448"/>
    </source>
</evidence>
<evidence type="ECO:0000256" key="1">
    <source>
        <dbReference type="ARBA" id="ARBA00004571"/>
    </source>
</evidence>
<feature type="domain" description="TonB-dependent receptor-like beta-barrel" evidence="12">
    <location>
        <begin position="468"/>
        <end position="896"/>
    </location>
</feature>
<evidence type="ECO:0000256" key="10">
    <source>
        <dbReference type="SAM" id="MobiDB-lite"/>
    </source>
</evidence>
<feature type="compositionally biased region" description="Polar residues" evidence="10">
    <location>
        <begin position="332"/>
        <end position="348"/>
    </location>
</feature>
<evidence type="ECO:0000259" key="13">
    <source>
        <dbReference type="Pfam" id="PF07715"/>
    </source>
</evidence>
<evidence type="ECO:0000256" key="8">
    <source>
        <dbReference type="PROSITE-ProRule" id="PRU01360"/>
    </source>
</evidence>
<evidence type="ECO:0000256" key="7">
    <source>
        <dbReference type="ARBA" id="ARBA00023237"/>
    </source>
</evidence>
<comment type="subcellular location">
    <subcellularLocation>
        <location evidence="1 8">Cell outer membrane</location>
        <topology evidence="1 8">Multi-pass membrane protein</topology>
    </subcellularLocation>
</comment>
<dbReference type="PROSITE" id="PS52016">
    <property type="entry name" value="TONB_DEPENDENT_REC_3"/>
    <property type="match status" value="1"/>
</dbReference>
<feature type="signal peptide" evidence="11">
    <location>
        <begin position="1"/>
        <end position="38"/>
    </location>
</feature>
<name>A0ABR5YCM7_9SPHN</name>
<dbReference type="EMBL" id="LQQO01000017">
    <property type="protein sequence ID" value="KZE13707.1"/>
    <property type="molecule type" value="Genomic_DNA"/>
</dbReference>
<comment type="similarity">
    <text evidence="8 9">Belongs to the TonB-dependent receptor family.</text>
</comment>
<evidence type="ECO:0000256" key="6">
    <source>
        <dbReference type="ARBA" id="ARBA00023136"/>
    </source>
</evidence>
<evidence type="ECO:0000313" key="15">
    <source>
        <dbReference type="Proteomes" id="UP000076609"/>
    </source>
</evidence>
<evidence type="ECO:0008006" key="16">
    <source>
        <dbReference type="Google" id="ProtNLM"/>
    </source>
</evidence>
<dbReference type="InterPro" id="IPR000531">
    <property type="entry name" value="Beta-barrel_TonB"/>
</dbReference>
<dbReference type="Proteomes" id="UP000076609">
    <property type="component" value="Unassembled WGS sequence"/>
</dbReference>
<keyword evidence="7 8" id="KW-0998">Cell outer membrane</keyword>
<protein>
    <recommendedName>
        <fullName evidence="16">TonB-dependent receptor</fullName>
    </recommendedName>
</protein>
<dbReference type="PROSITE" id="PS51318">
    <property type="entry name" value="TAT"/>
    <property type="match status" value="1"/>
</dbReference>
<dbReference type="Pfam" id="PF00593">
    <property type="entry name" value="TonB_dep_Rec_b-barrel"/>
    <property type="match status" value="1"/>
</dbReference>
<evidence type="ECO:0000256" key="4">
    <source>
        <dbReference type="ARBA" id="ARBA00022692"/>
    </source>
</evidence>
<accession>A0ABR5YCM7</accession>
<keyword evidence="2 8" id="KW-0813">Transport</keyword>
<feature type="chain" id="PRO_5046933637" description="TonB-dependent receptor" evidence="11">
    <location>
        <begin position="39"/>
        <end position="936"/>
    </location>
</feature>
<evidence type="ECO:0000313" key="14">
    <source>
        <dbReference type="EMBL" id="KZE13707.1"/>
    </source>
</evidence>
<organism evidence="14 15">
    <name type="scientific">Sphingomonas hankookensis</name>
    <dbReference type="NCBI Taxonomy" id="563996"/>
    <lineage>
        <taxon>Bacteria</taxon>
        <taxon>Pseudomonadati</taxon>
        <taxon>Pseudomonadota</taxon>
        <taxon>Alphaproteobacteria</taxon>
        <taxon>Sphingomonadales</taxon>
        <taxon>Sphingomonadaceae</taxon>
        <taxon>Sphingomonas</taxon>
    </lineage>
</organism>
<keyword evidence="6 8" id="KW-0472">Membrane</keyword>
<dbReference type="InterPro" id="IPR037066">
    <property type="entry name" value="Plug_dom_sf"/>
</dbReference>
<dbReference type="Gene3D" id="2.40.170.20">
    <property type="entry name" value="TonB-dependent receptor, beta-barrel domain"/>
    <property type="match status" value="1"/>
</dbReference>
<dbReference type="NCBIfam" id="TIGR01782">
    <property type="entry name" value="TonB-Xanth-Caul"/>
    <property type="match status" value="1"/>
</dbReference>
<comment type="caution">
    <text evidence="14">The sequence shown here is derived from an EMBL/GenBank/DDBJ whole genome shotgun (WGS) entry which is preliminary data.</text>
</comment>
<proteinExistence type="inferred from homology"/>
<dbReference type="InterPro" id="IPR012910">
    <property type="entry name" value="Plug_dom"/>
</dbReference>
<dbReference type="InterPro" id="IPR006311">
    <property type="entry name" value="TAT_signal"/>
</dbReference>
<keyword evidence="5 9" id="KW-0798">TonB box</keyword>
<dbReference type="InterPro" id="IPR039426">
    <property type="entry name" value="TonB-dep_rcpt-like"/>
</dbReference>
<evidence type="ECO:0000256" key="3">
    <source>
        <dbReference type="ARBA" id="ARBA00022452"/>
    </source>
</evidence>
<dbReference type="Gene3D" id="2.170.130.10">
    <property type="entry name" value="TonB-dependent receptor, plug domain"/>
    <property type="match status" value="1"/>
</dbReference>
<evidence type="ECO:0000259" key="12">
    <source>
        <dbReference type="Pfam" id="PF00593"/>
    </source>
</evidence>
<dbReference type="RefSeq" id="WP_066690498.1">
    <property type="nucleotide sequence ID" value="NZ_CP117025.1"/>
</dbReference>
<evidence type="ECO:0000256" key="11">
    <source>
        <dbReference type="SAM" id="SignalP"/>
    </source>
</evidence>
<dbReference type="InterPro" id="IPR010104">
    <property type="entry name" value="TonB_rcpt_bac"/>
</dbReference>
<reference evidence="15" key="1">
    <citation type="submission" date="2016-01" db="EMBL/GenBank/DDBJ databases">
        <title>Draft genome of Chromobacterium sp. F49.</title>
        <authorList>
            <person name="Hong K.W."/>
        </authorList>
    </citation>
    <scope>NUCLEOTIDE SEQUENCE [LARGE SCALE GENOMIC DNA]</scope>
    <source>
        <strain evidence="15">CN3</strain>
    </source>
</reference>
<keyword evidence="3 8" id="KW-1134">Transmembrane beta strand</keyword>
<keyword evidence="4 8" id="KW-0812">Transmembrane</keyword>
<dbReference type="SUPFAM" id="SSF56935">
    <property type="entry name" value="Porins"/>
    <property type="match status" value="1"/>
</dbReference>
<gene>
    <name evidence="14" type="ORF">AVT10_15305</name>
</gene>
<dbReference type="InterPro" id="IPR036942">
    <property type="entry name" value="Beta-barrel_TonB_sf"/>
</dbReference>
<keyword evidence="15" id="KW-1185">Reference proteome</keyword>
<dbReference type="PANTHER" id="PTHR40980">
    <property type="entry name" value="PLUG DOMAIN-CONTAINING PROTEIN"/>
    <property type="match status" value="1"/>
</dbReference>
<keyword evidence="11" id="KW-0732">Signal</keyword>
<evidence type="ECO:0000256" key="9">
    <source>
        <dbReference type="RuleBase" id="RU003357"/>
    </source>
</evidence>
<sequence length="936" mass="101116">MSSIPTLPARRRRAHALVLSSGIAALTLGALLPAAALAQDATALPATEEPQQTASESLTDDIVVNGRRQRTALNEEQQAIATIDIVTTGDVAIHSQTSIADLAKMLPGVSVSRDQGRNQSATGEAQFVTIRGFDTSYNAYTLDGLRLPQTSGNNRAISLNLFSPFAIGGIVTDKTPGAAKDADSIAGIVDLRTPTAFDFNQSFTRARVLGQVAGLALDREQEAFGGAIGLDAARRFGSDHQFGGYLAGYYEERGNAAESTAVQSDYQTTQFDVGTARDNPNALSGNGVQWNFYNNKIKRYGATGAFDFRSDAIDLFARVNYATYLNTNTMNQTGLRNETTSGQSSGNPLRTRRDGSTTRAYNAAGVYTPQGVNPASYFRTEDIEQELFSAQLGAKAHWNGFTAALEGAYADGRFDQPTRIEAAFRGIAYNGTATNTGAATEGVVVDLSNPKSPRPVLSAGATAFVSSLDRPTQLYVQRGYDYLSETKKTLKGSIGWTNDDFLSVEVGGLYEDADRDGRSLAPDNTRYRFLTPLQNGTVQGPSINQYLGYVLKDFLDYYPARPLKVLSRAQLDAQVRGFVDPMVIAQATINQGLLDGSERRKALYGTATLTFGNLEVMPGIRYEDNSFTARYYLSDSDGARFVNAGRDYDHVDPSVLAAWKPNGNLTVRASARSSYARPAFDLLAGPTRITRDAARGNAITAISQPNPDLKPVQAWSYDAGVDVQMGVGRYVQLAAYYKDLSNFVVTTATRTAGETIDGITYTRPINGGGGTAKGVEASGRFTVGDMVDSAFLGNFGVGGNITYQKTEANYVIPLNGVRTTRTSTLPQAPDLIYNAEVFYAGGGFRTNLWYNYTGKFLAAVQDSQPDIYVQPVGELNFGAAYEVTDNLEIGVSARNLLDQHTYWATVGKTEKYISNDRNGGYLKTGRVFQFSLTMKM</sequence>
<evidence type="ECO:0000256" key="5">
    <source>
        <dbReference type="ARBA" id="ARBA00023077"/>
    </source>
</evidence>
<dbReference type="Pfam" id="PF07715">
    <property type="entry name" value="Plug"/>
    <property type="match status" value="1"/>
</dbReference>